<name>A0A914R7B8_PAREQ</name>
<proteinExistence type="predicted"/>
<protein>
    <submittedName>
        <fullName evidence="3">Uncharacterized protein</fullName>
    </submittedName>
</protein>
<sequence>LLQGSKHTSVFRLRTTVFVVAHLLSGNIEQFGEEPLQGLFCVSFFFLLYIRLSFHIMNNEIVNVV</sequence>
<evidence type="ECO:0000256" key="1">
    <source>
        <dbReference type="SAM" id="Phobius"/>
    </source>
</evidence>
<dbReference type="Proteomes" id="UP000887564">
    <property type="component" value="Unplaced"/>
</dbReference>
<feature type="transmembrane region" description="Helical" evidence="1">
    <location>
        <begin position="36"/>
        <end position="54"/>
    </location>
</feature>
<dbReference type="AlphaFoldDB" id="A0A914R7B8"/>
<accession>A0A914R7B8</accession>
<keyword evidence="1" id="KW-0812">Transmembrane</keyword>
<organism evidence="2 3">
    <name type="scientific">Parascaris equorum</name>
    <name type="common">Equine roundworm</name>
    <dbReference type="NCBI Taxonomy" id="6256"/>
    <lineage>
        <taxon>Eukaryota</taxon>
        <taxon>Metazoa</taxon>
        <taxon>Ecdysozoa</taxon>
        <taxon>Nematoda</taxon>
        <taxon>Chromadorea</taxon>
        <taxon>Rhabditida</taxon>
        <taxon>Spirurina</taxon>
        <taxon>Ascaridomorpha</taxon>
        <taxon>Ascaridoidea</taxon>
        <taxon>Ascarididae</taxon>
        <taxon>Parascaris</taxon>
    </lineage>
</organism>
<keyword evidence="1" id="KW-1133">Transmembrane helix</keyword>
<dbReference type="WBParaSite" id="PEQ_0000253401-mRNA-1">
    <property type="protein sequence ID" value="PEQ_0000253401-mRNA-1"/>
    <property type="gene ID" value="PEQ_0000253401"/>
</dbReference>
<evidence type="ECO:0000313" key="3">
    <source>
        <dbReference type="WBParaSite" id="PEQ_0000253401-mRNA-1"/>
    </source>
</evidence>
<reference evidence="3" key="1">
    <citation type="submission" date="2022-11" db="UniProtKB">
        <authorList>
            <consortium name="WormBaseParasite"/>
        </authorList>
    </citation>
    <scope>IDENTIFICATION</scope>
</reference>
<keyword evidence="1" id="KW-0472">Membrane</keyword>
<evidence type="ECO:0000313" key="2">
    <source>
        <dbReference type="Proteomes" id="UP000887564"/>
    </source>
</evidence>
<keyword evidence="2" id="KW-1185">Reference proteome</keyword>